<name>A0A8S3AC84_9BILA</name>
<gene>
    <name evidence="2" type="ORF">GIL414_LOCUS53312</name>
    <name evidence="1" type="ORF">SMN809_LOCUS41881</name>
</gene>
<evidence type="ECO:0000313" key="1">
    <source>
        <dbReference type="EMBL" id="CAF4670770.1"/>
    </source>
</evidence>
<dbReference type="GO" id="GO:0003676">
    <property type="term" value="F:nucleic acid binding"/>
    <property type="evidence" value="ECO:0007669"/>
    <property type="project" value="InterPro"/>
</dbReference>
<dbReference type="AlphaFoldDB" id="A0A8S3AC84"/>
<dbReference type="Proteomes" id="UP000676336">
    <property type="component" value="Unassembled WGS sequence"/>
</dbReference>
<protein>
    <submittedName>
        <fullName evidence="1">Uncharacterized protein</fullName>
    </submittedName>
</protein>
<dbReference type="EMBL" id="CAJOBJ010184623">
    <property type="protein sequence ID" value="CAF4931074.1"/>
    <property type="molecule type" value="Genomic_DNA"/>
</dbReference>
<dbReference type="SUPFAM" id="SSF57756">
    <property type="entry name" value="Retrovirus zinc finger-like domains"/>
    <property type="match status" value="1"/>
</dbReference>
<comment type="caution">
    <text evidence="1">The sequence shown here is derived from an EMBL/GenBank/DDBJ whole genome shotgun (WGS) entry which is preliminary data.</text>
</comment>
<dbReference type="EMBL" id="CAJOBI010119383">
    <property type="protein sequence ID" value="CAF4670770.1"/>
    <property type="molecule type" value="Genomic_DNA"/>
</dbReference>
<dbReference type="InterPro" id="IPR036875">
    <property type="entry name" value="Znf_CCHC_sf"/>
</dbReference>
<organism evidence="1 3">
    <name type="scientific">Rotaria magnacalcarata</name>
    <dbReference type="NCBI Taxonomy" id="392030"/>
    <lineage>
        <taxon>Eukaryota</taxon>
        <taxon>Metazoa</taxon>
        <taxon>Spiralia</taxon>
        <taxon>Gnathifera</taxon>
        <taxon>Rotifera</taxon>
        <taxon>Eurotatoria</taxon>
        <taxon>Bdelloidea</taxon>
        <taxon>Philodinida</taxon>
        <taxon>Philodinidae</taxon>
        <taxon>Rotaria</taxon>
    </lineage>
</organism>
<accession>A0A8S3AC84</accession>
<dbReference type="Proteomes" id="UP000681720">
    <property type="component" value="Unassembled WGS sequence"/>
</dbReference>
<dbReference type="Gene3D" id="4.10.60.10">
    <property type="entry name" value="Zinc finger, CCHC-type"/>
    <property type="match status" value="1"/>
</dbReference>
<reference evidence="1" key="1">
    <citation type="submission" date="2021-02" db="EMBL/GenBank/DDBJ databases">
        <authorList>
            <person name="Nowell W R."/>
        </authorList>
    </citation>
    <scope>NUCLEOTIDE SEQUENCE</scope>
</reference>
<evidence type="ECO:0000313" key="2">
    <source>
        <dbReference type="EMBL" id="CAF4931074.1"/>
    </source>
</evidence>
<dbReference type="GO" id="GO:0008270">
    <property type="term" value="F:zinc ion binding"/>
    <property type="evidence" value="ECO:0007669"/>
    <property type="project" value="InterPro"/>
</dbReference>
<proteinExistence type="predicted"/>
<feature type="non-terminal residue" evidence="1">
    <location>
        <position position="37"/>
    </location>
</feature>
<sequence>MRQYGPCSICQRNNHLTIDCYYKKPFGCYQCGQSDHR</sequence>
<evidence type="ECO:0000313" key="3">
    <source>
        <dbReference type="Proteomes" id="UP000676336"/>
    </source>
</evidence>